<dbReference type="EMBL" id="JACMSC010000016">
    <property type="protein sequence ID" value="KAG6481236.1"/>
    <property type="molecule type" value="Genomic_DNA"/>
</dbReference>
<dbReference type="PRINTS" id="PR00404">
    <property type="entry name" value="MADSDOMAIN"/>
</dbReference>
<dbReference type="SUPFAM" id="SSF55455">
    <property type="entry name" value="SRF-like"/>
    <property type="match status" value="1"/>
</dbReference>
<evidence type="ECO:0000256" key="5">
    <source>
        <dbReference type="ARBA" id="ARBA00023242"/>
    </source>
</evidence>
<organism evidence="8 9">
    <name type="scientific">Zingiber officinale</name>
    <name type="common">Ginger</name>
    <name type="synonym">Amomum zingiber</name>
    <dbReference type="NCBI Taxonomy" id="94328"/>
    <lineage>
        <taxon>Eukaryota</taxon>
        <taxon>Viridiplantae</taxon>
        <taxon>Streptophyta</taxon>
        <taxon>Embryophyta</taxon>
        <taxon>Tracheophyta</taxon>
        <taxon>Spermatophyta</taxon>
        <taxon>Magnoliopsida</taxon>
        <taxon>Liliopsida</taxon>
        <taxon>Zingiberales</taxon>
        <taxon>Zingiberaceae</taxon>
        <taxon>Zingiber</taxon>
    </lineage>
</organism>
<evidence type="ECO:0000313" key="8">
    <source>
        <dbReference type="EMBL" id="KAG6481236.1"/>
    </source>
</evidence>
<dbReference type="InterPro" id="IPR033897">
    <property type="entry name" value="SRF-like_MADS-box"/>
</dbReference>
<feature type="coiled-coil region" evidence="6">
    <location>
        <begin position="90"/>
        <end position="124"/>
    </location>
</feature>
<dbReference type="FunFam" id="3.40.1810.10:FF:000018">
    <property type="entry name" value="agamous-like MADS-box protein AGL80"/>
    <property type="match status" value="1"/>
</dbReference>
<keyword evidence="9" id="KW-1185">Reference proteome</keyword>
<dbReference type="InterPro" id="IPR002100">
    <property type="entry name" value="TF_MADSbox"/>
</dbReference>
<evidence type="ECO:0000259" key="7">
    <source>
        <dbReference type="PROSITE" id="PS50066"/>
    </source>
</evidence>
<dbReference type="PANTHER" id="PTHR48019">
    <property type="entry name" value="SERUM RESPONSE FACTOR HOMOLOG"/>
    <property type="match status" value="1"/>
</dbReference>
<dbReference type="SMART" id="SM00432">
    <property type="entry name" value="MADS"/>
    <property type="match status" value="1"/>
</dbReference>
<dbReference type="CDD" id="cd00266">
    <property type="entry name" value="MADS_SRF_like"/>
    <property type="match status" value="1"/>
</dbReference>
<dbReference type="GO" id="GO:0046983">
    <property type="term" value="F:protein dimerization activity"/>
    <property type="evidence" value="ECO:0007669"/>
    <property type="project" value="InterPro"/>
</dbReference>
<dbReference type="Gene3D" id="3.40.1810.10">
    <property type="entry name" value="Transcription factor, MADS-box"/>
    <property type="match status" value="1"/>
</dbReference>
<dbReference type="GO" id="GO:0005634">
    <property type="term" value="C:nucleus"/>
    <property type="evidence" value="ECO:0007669"/>
    <property type="project" value="UniProtKB-SubCell"/>
</dbReference>
<proteinExistence type="predicted"/>
<name>A0A8J5FA73_ZINOF</name>
<dbReference type="Pfam" id="PF00319">
    <property type="entry name" value="SRF-TF"/>
    <property type="match status" value="1"/>
</dbReference>
<dbReference type="Proteomes" id="UP000734854">
    <property type="component" value="Unassembled WGS sequence"/>
</dbReference>
<reference evidence="8 9" key="1">
    <citation type="submission" date="2020-08" db="EMBL/GenBank/DDBJ databases">
        <title>Plant Genome Project.</title>
        <authorList>
            <person name="Zhang R.-G."/>
        </authorList>
    </citation>
    <scope>NUCLEOTIDE SEQUENCE [LARGE SCALE GENOMIC DNA]</scope>
    <source>
        <tissue evidence="8">Rhizome</tissue>
    </source>
</reference>
<keyword evidence="2" id="KW-0805">Transcription regulation</keyword>
<keyword evidence="5" id="KW-0539">Nucleus</keyword>
<evidence type="ECO:0000256" key="4">
    <source>
        <dbReference type="ARBA" id="ARBA00023163"/>
    </source>
</evidence>
<keyword evidence="4" id="KW-0804">Transcription</keyword>
<evidence type="ECO:0000313" key="9">
    <source>
        <dbReference type="Proteomes" id="UP000734854"/>
    </source>
</evidence>
<dbReference type="AlphaFoldDB" id="A0A8J5FA73"/>
<protein>
    <recommendedName>
        <fullName evidence="7">MADS-box domain-containing protein</fullName>
    </recommendedName>
</protein>
<evidence type="ECO:0000256" key="1">
    <source>
        <dbReference type="ARBA" id="ARBA00004123"/>
    </source>
</evidence>
<dbReference type="InterPro" id="IPR050142">
    <property type="entry name" value="MADS-box/MEF2_TF"/>
</dbReference>
<evidence type="ECO:0000256" key="3">
    <source>
        <dbReference type="ARBA" id="ARBA00023125"/>
    </source>
</evidence>
<sequence length="248" mass="28541">MDSTLPPATTMARKKLKLAWITNDSTRRATFKKRRKGLMKKASELATLCDVKACVIVYAPQEPHPEVWPSVAEATRVLARFKSLPEMEQSKKMMNQEAFLRQRAAKLREQHRKQERENLDLETALLMRRGLARRSGGAVAGLAEAEFEAVTSLAWMVETKVKLVRERMEQVRNQHVEVVDRRYKAEERSVRPAPVVEREKAPVEAGNELSTWFPEDNIGASERSLMFDSYMEHGSQWFDVFFPFNSCL</sequence>
<comment type="caution">
    <text evidence="8">The sequence shown here is derived from an EMBL/GenBank/DDBJ whole genome shotgun (WGS) entry which is preliminary data.</text>
</comment>
<gene>
    <name evidence="8" type="ORF">ZIOFF_057832</name>
</gene>
<keyword evidence="3" id="KW-0238">DNA-binding</keyword>
<dbReference type="PROSITE" id="PS50066">
    <property type="entry name" value="MADS_BOX_2"/>
    <property type="match status" value="1"/>
</dbReference>
<dbReference type="GO" id="GO:0045944">
    <property type="term" value="P:positive regulation of transcription by RNA polymerase II"/>
    <property type="evidence" value="ECO:0007669"/>
    <property type="project" value="InterPro"/>
</dbReference>
<dbReference type="InterPro" id="IPR036879">
    <property type="entry name" value="TF_MADSbox_sf"/>
</dbReference>
<dbReference type="GO" id="GO:0000981">
    <property type="term" value="F:DNA-binding transcription factor activity, RNA polymerase II-specific"/>
    <property type="evidence" value="ECO:0007669"/>
    <property type="project" value="InterPro"/>
</dbReference>
<evidence type="ECO:0000256" key="6">
    <source>
        <dbReference type="SAM" id="Coils"/>
    </source>
</evidence>
<accession>A0A8J5FA73</accession>
<comment type="subcellular location">
    <subcellularLocation>
        <location evidence="1">Nucleus</location>
    </subcellularLocation>
</comment>
<evidence type="ECO:0000256" key="2">
    <source>
        <dbReference type="ARBA" id="ARBA00023015"/>
    </source>
</evidence>
<feature type="domain" description="MADS-box" evidence="7">
    <location>
        <begin position="11"/>
        <end position="59"/>
    </location>
</feature>
<keyword evidence="6" id="KW-0175">Coiled coil</keyword>
<dbReference type="GO" id="GO:0000987">
    <property type="term" value="F:cis-regulatory region sequence-specific DNA binding"/>
    <property type="evidence" value="ECO:0007669"/>
    <property type="project" value="InterPro"/>
</dbReference>